<evidence type="ECO:0000313" key="6">
    <source>
        <dbReference type="Proteomes" id="UP000664132"/>
    </source>
</evidence>
<dbReference type="InterPro" id="IPR009057">
    <property type="entry name" value="Homeodomain-like_sf"/>
</dbReference>
<proteinExistence type="predicted"/>
<evidence type="ECO:0000256" key="1">
    <source>
        <dbReference type="PROSITE-ProRule" id="PRU00108"/>
    </source>
</evidence>
<dbReference type="Gene3D" id="1.10.10.60">
    <property type="entry name" value="Homeodomain-like"/>
    <property type="match status" value="1"/>
</dbReference>
<keyword evidence="6" id="KW-1185">Reference proteome</keyword>
<comment type="caution">
    <text evidence="5">The sequence shown here is derived from an EMBL/GenBank/DDBJ whole genome shotgun (WGS) entry which is preliminary data.</text>
</comment>
<feature type="region of interest" description="Disordered" evidence="3">
    <location>
        <begin position="220"/>
        <end position="319"/>
    </location>
</feature>
<feature type="compositionally biased region" description="Basic residues" evidence="3">
    <location>
        <begin position="383"/>
        <end position="393"/>
    </location>
</feature>
<evidence type="ECO:0000256" key="3">
    <source>
        <dbReference type="SAM" id="MobiDB-lite"/>
    </source>
</evidence>
<organism evidence="5 6">
    <name type="scientific">Cadophora malorum</name>
    <dbReference type="NCBI Taxonomy" id="108018"/>
    <lineage>
        <taxon>Eukaryota</taxon>
        <taxon>Fungi</taxon>
        <taxon>Dikarya</taxon>
        <taxon>Ascomycota</taxon>
        <taxon>Pezizomycotina</taxon>
        <taxon>Leotiomycetes</taxon>
        <taxon>Helotiales</taxon>
        <taxon>Ploettnerulaceae</taxon>
        <taxon>Cadophora</taxon>
    </lineage>
</organism>
<dbReference type="CDD" id="cd00086">
    <property type="entry name" value="homeodomain"/>
    <property type="match status" value="1"/>
</dbReference>
<gene>
    <name evidence="5" type="ORF">IFR04_006584</name>
</gene>
<keyword evidence="1 2" id="KW-0238">DNA-binding</keyword>
<sequence>MDVESELLSPKTDSPRTKGPSWTDDDKEKYQEIISSIGATVGEAGAPTSYAQLFDLASQRLADLGITKSSTQCKDKWYRMSNRAENESLFNFTRGRSKHGTFGEDKLEVEEPEEPEEESLVGEESFNIINGDDNMDGEGVTSSSHRNLVRWEDRERDALVEVVKERRELERSDSTQAEYNSGQLFDWASSELQRRYGIDRTKSSCMIFWRRNIAGTCGFGSGNESTKLVAPTNGRRNSIARPLDDAPTMTLRETPTKSKRLQNSLQAQSQSQPPPQDEAPLPKAIPRAQSPKLGRKFTPEQKAGLAREAENGLNPDAETRARLVQELGLTGQQVSGYFGNARFKARKAESKLNGLKETGGEEGFDSEEPSLIVSDITPDIGVKTRRSRKRKRSSMVSMGGSEEDEPLVVTPAVKHDPGADVEMSSEEKVYGSRPGMLKRKAPMRDPSLPLLPPPSYEDSMLKASPNPYGSPLNPPHLSRSRPSEPPRSSSSRLSVDPANSSHREASNGTSTAPTSSTSANTALPNLSNIAASGDDQLMESILATKVSRIDEEMASLMRKSEEESAAIQADEVAINEFDRRIGEIQDQKNVVVAARQQKHSNLSSYAGRIQILGNRKAQIAKALTDLKAAISDES</sequence>
<feature type="compositionally biased region" description="Low complexity" evidence="3">
    <location>
        <begin position="262"/>
        <end position="271"/>
    </location>
</feature>
<dbReference type="InterPro" id="IPR001356">
    <property type="entry name" value="HD"/>
</dbReference>
<evidence type="ECO:0000256" key="2">
    <source>
        <dbReference type="RuleBase" id="RU000682"/>
    </source>
</evidence>
<evidence type="ECO:0000313" key="5">
    <source>
        <dbReference type="EMBL" id="KAG4420297.1"/>
    </source>
</evidence>
<dbReference type="SMART" id="SM00389">
    <property type="entry name" value="HOX"/>
    <property type="match status" value="1"/>
</dbReference>
<feature type="domain" description="Homeobox" evidence="4">
    <location>
        <begin position="288"/>
        <end position="348"/>
    </location>
</feature>
<dbReference type="GO" id="GO:0003677">
    <property type="term" value="F:DNA binding"/>
    <property type="evidence" value="ECO:0007669"/>
    <property type="project" value="UniProtKB-UniRule"/>
</dbReference>
<dbReference type="PROSITE" id="PS50071">
    <property type="entry name" value="HOMEOBOX_2"/>
    <property type="match status" value="1"/>
</dbReference>
<protein>
    <recommendedName>
        <fullName evidence="4">Homeobox domain-containing protein</fullName>
    </recommendedName>
</protein>
<feature type="DNA-binding region" description="Homeobox" evidence="1">
    <location>
        <begin position="290"/>
        <end position="349"/>
    </location>
</feature>
<name>A0A8H7W9B6_9HELO</name>
<feature type="region of interest" description="Disordered" evidence="3">
    <location>
        <begin position="354"/>
        <end position="521"/>
    </location>
</feature>
<dbReference type="EMBL" id="JAFJYH010000087">
    <property type="protein sequence ID" value="KAG4420297.1"/>
    <property type="molecule type" value="Genomic_DNA"/>
</dbReference>
<dbReference type="SUPFAM" id="SSF46689">
    <property type="entry name" value="Homeodomain-like"/>
    <property type="match status" value="1"/>
</dbReference>
<dbReference type="AlphaFoldDB" id="A0A8H7W9B6"/>
<dbReference type="OrthoDB" id="3550406at2759"/>
<comment type="subcellular location">
    <subcellularLocation>
        <location evidence="1 2">Nucleus</location>
    </subcellularLocation>
</comment>
<feature type="region of interest" description="Disordered" evidence="3">
    <location>
        <begin position="1"/>
        <end position="27"/>
    </location>
</feature>
<dbReference type="Pfam" id="PF00046">
    <property type="entry name" value="Homeodomain"/>
    <property type="match status" value="1"/>
</dbReference>
<evidence type="ECO:0000259" key="4">
    <source>
        <dbReference type="PROSITE" id="PS50071"/>
    </source>
</evidence>
<reference evidence="5" key="1">
    <citation type="submission" date="2021-02" db="EMBL/GenBank/DDBJ databases">
        <title>Genome sequence Cadophora malorum strain M34.</title>
        <authorList>
            <person name="Stefanovic E."/>
            <person name="Vu D."/>
            <person name="Scully C."/>
            <person name="Dijksterhuis J."/>
            <person name="Roader J."/>
            <person name="Houbraken J."/>
        </authorList>
    </citation>
    <scope>NUCLEOTIDE SEQUENCE</scope>
    <source>
        <strain evidence="5">M34</strain>
    </source>
</reference>
<keyword evidence="1 2" id="KW-0371">Homeobox</keyword>
<keyword evidence="1 2" id="KW-0539">Nucleus</keyword>
<accession>A0A8H7W9B6</accession>
<dbReference type="Proteomes" id="UP000664132">
    <property type="component" value="Unassembled WGS sequence"/>
</dbReference>
<dbReference type="GO" id="GO:0005634">
    <property type="term" value="C:nucleus"/>
    <property type="evidence" value="ECO:0007669"/>
    <property type="project" value="UniProtKB-SubCell"/>
</dbReference>
<feature type="compositionally biased region" description="Low complexity" evidence="3">
    <location>
        <begin position="506"/>
        <end position="521"/>
    </location>
</feature>